<dbReference type="GO" id="GO:0008097">
    <property type="term" value="F:5S rRNA binding"/>
    <property type="evidence" value="ECO:0007669"/>
    <property type="project" value="InterPro"/>
</dbReference>
<keyword evidence="1 5" id="KW-0699">rRNA-binding</keyword>
<feature type="domain" description="Large ribosomal subunit protein bL25 L25" evidence="7">
    <location>
        <begin position="5"/>
        <end position="93"/>
    </location>
</feature>
<dbReference type="GO" id="GO:0022625">
    <property type="term" value="C:cytosolic large ribosomal subunit"/>
    <property type="evidence" value="ECO:0007669"/>
    <property type="project" value="TreeGrafter"/>
</dbReference>
<evidence type="ECO:0000256" key="1">
    <source>
        <dbReference type="ARBA" id="ARBA00022730"/>
    </source>
</evidence>
<name>A0A2W1JBZ2_9CYAN</name>
<keyword evidence="10" id="KW-1185">Reference proteome</keyword>
<comment type="similarity">
    <text evidence="5">Belongs to the bacterial ribosomal protein bL25 family. CTC subfamily.</text>
</comment>
<comment type="function">
    <text evidence="5">This is one of the proteins that binds to the 5S RNA in the ribosome where it forms part of the central protuberance.</text>
</comment>
<evidence type="ECO:0000256" key="2">
    <source>
        <dbReference type="ARBA" id="ARBA00022884"/>
    </source>
</evidence>
<proteinExistence type="inferred from homology"/>
<dbReference type="PANTHER" id="PTHR33284">
    <property type="entry name" value="RIBOSOMAL PROTEIN L25/GLN-TRNA SYNTHETASE, ANTI-CODON-BINDING DOMAIN-CONTAINING PROTEIN"/>
    <property type="match status" value="1"/>
</dbReference>
<evidence type="ECO:0000256" key="6">
    <source>
        <dbReference type="SAM" id="MobiDB-lite"/>
    </source>
</evidence>
<dbReference type="SUPFAM" id="SSF50715">
    <property type="entry name" value="Ribosomal protein L25-like"/>
    <property type="match status" value="1"/>
</dbReference>
<keyword evidence="4 5" id="KW-0687">Ribonucleoprotein</keyword>
<dbReference type="CDD" id="cd00495">
    <property type="entry name" value="Ribosomal_L25_TL5_CTC"/>
    <property type="match status" value="1"/>
</dbReference>
<dbReference type="AlphaFoldDB" id="A0A2W1JBZ2"/>
<dbReference type="Gene3D" id="2.40.240.10">
    <property type="entry name" value="Ribosomal Protein L25, Chain P"/>
    <property type="match status" value="1"/>
</dbReference>
<reference evidence="9 10" key="1">
    <citation type="journal article" date="2018" name="Sci. Rep.">
        <title>A novel species of the marine cyanobacterium Acaryochloris with a unique pigment content and lifestyle.</title>
        <authorList>
            <person name="Partensky F."/>
            <person name="Six C."/>
            <person name="Ratin M."/>
            <person name="Garczarek L."/>
            <person name="Vaulot D."/>
            <person name="Probert I."/>
            <person name="Calteau A."/>
            <person name="Gourvil P."/>
            <person name="Marie D."/>
            <person name="Grebert T."/>
            <person name="Bouchier C."/>
            <person name="Le Panse S."/>
            <person name="Gachenot M."/>
            <person name="Rodriguez F."/>
            <person name="Garrido J.L."/>
        </authorList>
    </citation>
    <scope>NUCLEOTIDE SEQUENCE [LARGE SCALE GENOMIC DNA]</scope>
    <source>
        <strain evidence="9 10">RCC1774</strain>
    </source>
</reference>
<feature type="compositionally biased region" description="Acidic residues" evidence="6">
    <location>
        <begin position="190"/>
        <end position="213"/>
    </location>
</feature>
<dbReference type="PANTHER" id="PTHR33284:SF1">
    <property type="entry name" value="RIBOSOMAL PROTEIN L25_GLN-TRNA SYNTHETASE, ANTI-CODON-BINDING DOMAIN-CONTAINING PROTEIN"/>
    <property type="match status" value="1"/>
</dbReference>
<keyword evidence="3 5" id="KW-0689">Ribosomal protein</keyword>
<dbReference type="InterPro" id="IPR037121">
    <property type="entry name" value="Ribosomal_bL25_C"/>
</dbReference>
<dbReference type="Proteomes" id="UP000248857">
    <property type="component" value="Unassembled WGS sequence"/>
</dbReference>
<dbReference type="NCBIfam" id="NF004612">
    <property type="entry name" value="PRK05943.1"/>
    <property type="match status" value="1"/>
</dbReference>
<dbReference type="GO" id="GO:0003735">
    <property type="term" value="F:structural constituent of ribosome"/>
    <property type="evidence" value="ECO:0007669"/>
    <property type="project" value="InterPro"/>
</dbReference>
<dbReference type="OrthoDB" id="9786489at2"/>
<protein>
    <recommendedName>
        <fullName evidence="5">Large ribosomal subunit protein bL25</fullName>
    </recommendedName>
    <alternativeName>
        <fullName evidence="5">General stress protein CTC</fullName>
    </alternativeName>
</protein>
<dbReference type="InterPro" id="IPR011035">
    <property type="entry name" value="Ribosomal_bL25/Gln-tRNA_synth"/>
</dbReference>
<keyword evidence="2 5" id="KW-0694">RNA-binding</keyword>
<dbReference type="HAMAP" id="MF_01334">
    <property type="entry name" value="Ribosomal_bL25_CTC"/>
    <property type="match status" value="1"/>
</dbReference>
<dbReference type="EMBL" id="PQWO01000016">
    <property type="protein sequence ID" value="PZD71519.1"/>
    <property type="molecule type" value="Genomic_DNA"/>
</dbReference>
<dbReference type="GO" id="GO:0006412">
    <property type="term" value="P:translation"/>
    <property type="evidence" value="ECO:0007669"/>
    <property type="project" value="UniProtKB-UniRule"/>
</dbReference>
<dbReference type="Pfam" id="PF01386">
    <property type="entry name" value="Ribosomal_L25p"/>
    <property type="match status" value="1"/>
</dbReference>
<comment type="caution">
    <text evidence="9">The sequence shown here is derived from an EMBL/GenBank/DDBJ whole genome shotgun (WGS) entry which is preliminary data.</text>
</comment>
<dbReference type="RefSeq" id="WP_110987939.1">
    <property type="nucleotide sequence ID" value="NZ_CAWNWM010000016.1"/>
</dbReference>
<evidence type="ECO:0000256" key="5">
    <source>
        <dbReference type="HAMAP-Rule" id="MF_01334"/>
    </source>
</evidence>
<comment type="subunit">
    <text evidence="5">Part of the 50S ribosomal subunit; part of the 5S rRNA/L5/L18/L25 subcomplex. Contacts the 5S rRNA. Binds to the 5S rRNA independently of L5 and L18.</text>
</comment>
<evidence type="ECO:0000256" key="3">
    <source>
        <dbReference type="ARBA" id="ARBA00022980"/>
    </source>
</evidence>
<dbReference type="InterPro" id="IPR020056">
    <property type="entry name" value="Rbsml_bL25/Gln-tRNA_synth_N"/>
</dbReference>
<dbReference type="InterPro" id="IPR020057">
    <property type="entry name" value="Ribosomal_bL25_b-dom"/>
</dbReference>
<dbReference type="InterPro" id="IPR020930">
    <property type="entry name" value="Ribosomal_uL5_bac-type"/>
</dbReference>
<dbReference type="InterPro" id="IPR001021">
    <property type="entry name" value="Ribosomal_bL25_long"/>
</dbReference>
<feature type="region of interest" description="Disordered" evidence="6">
    <location>
        <begin position="185"/>
        <end position="213"/>
    </location>
</feature>
<evidence type="ECO:0000313" key="10">
    <source>
        <dbReference type="Proteomes" id="UP000248857"/>
    </source>
</evidence>
<feature type="domain" description="Large ribosomal subunit protein bL25 beta" evidence="8">
    <location>
        <begin position="102"/>
        <end position="184"/>
    </location>
</feature>
<dbReference type="NCBIfam" id="NF004139">
    <property type="entry name" value="PRK05618.4-2"/>
    <property type="match status" value="1"/>
</dbReference>
<dbReference type="Pfam" id="PF14693">
    <property type="entry name" value="Ribosomal_TL5_C"/>
    <property type="match status" value="1"/>
</dbReference>
<evidence type="ECO:0000259" key="8">
    <source>
        <dbReference type="Pfam" id="PF14693"/>
    </source>
</evidence>
<gene>
    <name evidence="9" type="primary">rplY_2</name>
    <name evidence="5" type="synonym">ctc</name>
    <name evidence="5" type="synonym">rplY</name>
    <name evidence="9" type="ORF">C1752_06139</name>
</gene>
<evidence type="ECO:0000256" key="4">
    <source>
        <dbReference type="ARBA" id="ARBA00023274"/>
    </source>
</evidence>
<dbReference type="InterPro" id="IPR029751">
    <property type="entry name" value="Ribosomal_L25_dom"/>
</dbReference>
<accession>A0A2W1JBZ2</accession>
<evidence type="ECO:0000313" key="9">
    <source>
        <dbReference type="EMBL" id="PZD71519.1"/>
    </source>
</evidence>
<organism evidence="9 10">
    <name type="scientific">Acaryochloris thomasi RCC1774</name>
    <dbReference type="NCBI Taxonomy" id="1764569"/>
    <lineage>
        <taxon>Bacteria</taxon>
        <taxon>Bacillati</taxon>
        <taxon>Cyanobacteriota</taxon>
        <taxon>Cyanophyceae</taxon>
        <taxon>Acaryochloridales</taxon>
        <taxon>Acaryochloridaceae</taxon>
        <taxon>Acaryochloris</taxon>
        <taxon>Acaryochloris thomasi</taxon>
    </lineage>
</organism>
<dbReference type="NCBIfam" id="TIGR00731">
    <property type="entry name" value="bL25_bact_ctc"/>
    <property type="match status" value="1"/>
</dbReference>
<evidence type="ECO:0000259" key="7">
    <source>
        <dbReference type="Pfam" id="PF01386"/>
    </source>
</evidence>
<dbReference type="Gene3D" id="2.170.120.20">
    <property type="entry name" value="Ribosomal protein L25, beta domain"/>
    <property type="match status" value="1"/>
</dbReference>
<sequence>MEFTIECEPRQSGVNPRKLRRMGKLPAVLYGHEGTESVSLSLPLAIAERMLTAVEVNNTLITVKVPELSLDCQSLLRDVQTHPWKSSLYHLSFFAIAGQDSVTVTVPLNFVGEPIGVKQDNGSLDLVLTSLELQCEPQSIPESIDIDISGFNIGDAIHVNELSLPKGVTSAGEGNRVVASVLAPAGATVTDDETEEGSEEAAGEPASDEASAE</sequence>